<evidence type="ECO:0000313" key="3">
    <source>
        <dbReference type="Proteomes" id="UP000321393"/>
    </source>
</evidence>
<dbReference type="Proteomes" id="UP000321393">
    <property type="component" value="Unassembled WGS sequence"/>
</dbReference>
<organism evidence="2 3">
    <name type="scientific">Cucumis melo var. makuwa</name>
    <name type="common">Oriental melon</name>
    <dbReference type="NCBI Taxonomy" id="1194695"/>
    <lineage>
        <taxon>Eukaryota</taxon>
        <taxon>Viridiplantae</taxon>
        <taxon>Streptophyta</taxon>
        <taxon>Embryophyta</taxon>
        <taxon>Tracheophyta</taxon>
        <taxon>Spermatophyta</taxon>
        <taxon>Magnoliopsida</taxon>
        <taxon>eudicotyledons</taxon>
        <taxon>Gunneridae</taxon>
        <taxon>Pentapetalae</taxon>
        <taxon>rosids</taxon>
        <taxon>fabids</taxon>
        <taxon>Cucurbitales</taxon>
        <taxon>Cucurbitaceae</taxon>
        <taxon>Benincaseae</taxon>
        <taxon>Cucumis</taxon>
    </lineage>
</organism>
<dbReference type="AlphaFoldDB" id="A0A5A7UCG9"/>
<name>A0A5A7UCG9_CUCMM</name>
<comment type="caution">
    <text evidence="2">The sequence shown here is derived from an EMBL/GenBank/DDBJ whole genome shotgun (WGS) entry which is preliminary data.</text>
</comment>
<dbReference type="OrthoDB" id="1933708at2759"/>
<keyword evidence="2" id="KW-0548">Nucleotidyltransferase</keyword>
<proteinExistence type="predicted"/>
<reference evidence="2 3" key="1">
    <citation type="submission" date="2019-08" db="EMBL/GenBank/DDBJ databases">
        <title>Draft genome sequences of two oriental melons (Cucumis melo L. var makuwa).</title>
        <authorList>
            <person name="Kwon S.-Y."/>
        </authorList>
    </citation>
    <scope>NUCLEOTIDE SEQUENCE [LARGE SCALE GENOMIC DNA]</scope>
    <source>
        <strain evidence="3">cv. SW 3</strain>
        <tissue evidence="2">Leaf</tissue>
    </source>
</reference>
<feature type="region of interest" description="Disordered" evidence="1">
    <location>
        <begin position="208"/>
        <end position="233"/>
    </location>
</feature>
<keyword evidence="2" id="KW-0695">RNA-directed DNA polymerase</keyword>
<sequence length="233" mass="26087">MPLLYSAEIDFEVSKVAGLAEFDFEFEHKKGSSKRAADALSRKSEDAALCILAHLQTSKIDGSMRDVLREFLQKDPAAQTVMNLAKAGKTRQFWVEDDLLVTSHSYEIRDRGPPAFKRFFVARSLAGVRRQRIERRTIMLVKSEKGREFGFEAHSRESKRQGKLHERDRESSDYANGGNERGLAWLPTPRSGTDLERSLLALIQGQGKISEESQGIKVKSGSAIDVTGSNTRS</sequence>
<accession>A0A5A7UCG9</accession>
<gene>
    <name evidence="2" type="ORF">E6C27_scaffold55G00550</name>
</gene>
<evidence type="ECO:0000256" key="1">
    <source>
        <dbReference type="SAM" id="MobiDB-lite"/>
    </source>
</evidence>
<dbReference type="GO" id="GO:0003964">
    <property type="term" value="F:RNA-directed DNA polymerase activity"/>
    <property type="evidence" value="ECO:0007669"/>
    <property type="project" value="UniProtKB-KW"/>
</dbReference>
<protein>
    <submittedName>
        <fullName evidence="2">Reverse transcriptase</fullName>
    </submittedName>
</protein>
<dbReference type="EMBL" id="SSTE01011267">
    <property type="protein sequence ID" value="KAA0051335.1"/>
    <property type="molecule type" value="Genomic_DNA"/>
</dbReference>
<evidence type="ECO:0000313" key="2">
    <source>
        <dbReference type="EMBL" id="KAA0051335.1"/>
    </source>
</evidence>
<feature type="region of interest" description="Disordered" evidence="1">
    <location>
        <begin position="151"/>
        <end position="189"/>
    </location>
</feature>
<feature type="compositionally biased region" description="Basic and acidic residues" evidence="1">
    <location>
        <begin position="151"/>
        <end position="172"/>
    </location>
</feature>
<keyword evidence="2" id="KW-0808">Transferase</keyword>